<organism evidence="2 3">
    <name type="scientific">Parerythrobacter lacustris</name>
    <dbReference type="NCBI Taxonomy" id="2969984"/>
    <lineage>
        <taxon>Bacteria</taxon>
        <taxon>Pseudomonadati</taxon>
        <taxon>Pseudomonadota</taxon>
        <taxon>Alphaproteobacteria</taxon>
        <taxon>Sphingomonadales</taxon>
        <taxon>Erythrobacteraceae</taxon>
        <taxon>Parerythrobacter</taxon>
    </lineage>
</organism>
<proteinExistence type="predicted"/>
<dbReference type="PANTHER" id="PTHR36436:SF6">
    <property type="entry name" value="SLL5081 PROTEIN"/>
    <property type="match status" value="1"/>
</dbReference>
<keyword evidence="3" id="KW-1185">Reference proteome</keyword>
<evidence type="ECO:0000313" key="2">
    <source>
        <dbReference type="EMBL" id="MCR2833410.1"/>
    </source>
</evidence>
<name>A0ABT1XP15_9SPHN</name>
<dbReference type="Proteomes" id="UP001206067">
    <property type="component" value="Unassembled WGS sequence"/>
</dbReference>
<dbReference type="Pfam" id="PF09234">
    <property type="entry name" value="DUF1963"/>
    <property type="match status" value="2"/>
</dbReference>
<keyword evidence="1" id="KW-1133">Transmembrane helix</keyword>
<dbReference type="PANTHER" id="PTHR36436">
    <property type="entry name" value="SLL5081 PROTEIN"/>
    <property type="match status" value="1"/>
</dbReference>
<protein>
    <submittedName>
        <fullName evidence="2">DUF1963 domain-containing protein</fullName>
    </submittedName>
</protein>
<dbReference type="SUPFAM" id="SSF103032">
    <property type="entry name" value="Hypothetical protein YwqG"/>
    <property type="match status" value="2"/>
</dbReference>
<reference evidence="2 3" key="1">
    <citation type="submission" date="2022-08" db="EMBL/GenBank/DDBJ databases">
        <title>Polyphasic taxonomy analysis of Qipengyuania sp.RS5-5.</title>
        <authorList>
            <person name="Xamxidin M."/>
            <person name="Wu M."/>
        </authorList>
    </citation>
    <scope>NUCLEOTIDE SEQUENCE [LARGE SCALE GENOMIC DNA]</scope>
    <source>
        <strain evidence="2 3">RS5-5</strain>
    </source>
</reference>
<feature type="transmembrane region" description="Helical" evidence="1">
    <location>
        <begin position="6"/>
        <end position="24"/>
    </location>
</feature>
<gene>
    <name evidence="2" type="ORF">NSO95_05595</name>
</gene>
<keyword evidence="1" id="KW-0472">Membrane</keyword>
<dbReference type="Gene3D" id="2.30.320.10">
    <property type="entry name" value="YwqG-like"/>
    <property type="match status" value="2"/>
</dbReference>
<keyword evidence="1" id="KW-0812">Transmembrane</keyword>
<evidence type="ECO:0000313" key="3">
    <source>
        <dbReference type="Proteomes" id="UP001206067"/>
    </source>
</evidence>
<dbReference type="RefSeq" id="WP_257595180.1">
    <property type="nucleotide sequence ID" value="NZ_JANKHH010000003.1"/>
</dbReference>
<accession>A0ABT1XP15</accession>
<evidence type="ECO:0000256" key="1">
    <source>
        <dbReference type="SAM" id="Phobius"/>
    </source>
</evidence>
<dbReference type="EMBL" id="JANKHH010000003">
    <property type="protein sequence ID" value="MCR2833410.1"/>
    <property type="molecule type" value="Genomic_DNA"/>
</dbReference>
<dbReference type="InterPro" id="IPR015315">
    <property type="entry name" value="DUF1963"/>
</dbReference>
<sequence>MSLAYALVPVALIAVAWLAIRVFAGWADKRRGRREQLEAEAAEAIAAPVVRKRGLVAEASDAMEPGMADSAVPPAAPPAPAPVSAARGETVSAVLRRQVPPRDEAPRSWLGGLPMMPDGVEWPRAAGSEYPEKGERPLHFLAQIACEDLPPDLWGGIGPRTGWLLFFIDPNSCTAEAEGDRAVIHTPELGTERAPPADLGPVHDKVYTGGSYNWLGADEVPNVWRRWPVDIVQVANRLTQREGYKTASPDDFAQVLYQGAPVAKENRPSGLPVLRPQTFAQARAAVEALARSLRYKVRDGVDARAREPLLADDGKDRLMAHLHSQIERIEADSDAPLSEQRAKTHAFVTRIIAEFEPLDAQQIIEHIGAIDAKRIAWREKVAGLADRIAALLAEHGDAELAAEHWEELQATFADKRLQYVELGYRDWGDKPDPFILLGPSDTAALVPPKGMNDIAVEYYLDPEQRHRLPDDFLAAHQPVWRTLYNNRPHRMGGYHDGLQSEPIEDPEWRNMLLLQIATDIGMDWCWGDSGAYYFWIKPEHLARGDFSGTEVWLECH</sequence>
<dbReference type="InterPro" id="IPR035948">
    <property type="entry name" value="YwqG-like_sf"/>
</dbReference>
<comment type="caution">
    <text evidence="2">The sequence shown here is derived from an EMBL/GenBank/DDBJ whole genome shotgun (WGS) entry which is preliminary data.</text>
</comment>